<dbReference type="OrthoDB" id="100605at2"/>
<keyword evidence="7" id="KW-0479">Metal-binding</keyword>
<protein>
    <recommendedName>
        <fullName evidence="5">Aminopeptidase N</fullName>
        <ecNumber evidence="4">3.4.11.2</ecNumber>
    </recommendedName>
    <alternativeName>
        <fullName evidence="11">Alanine aminopeptidase</fullName>
    </alternativeName>
    <alternativeName>
        <fullName evidence="12">Lysyl aminopeptidase</fullName>
    </alternativeName>
</protein>
<keyword evidence="10 16" id="KW-0482">Metalloprotease</keyword>
<reference evidence="16" key="1">
    <citation type="journal article" date="2014" name="Int. J. Syst. Evol. Microbiol.">
        <title>Complete genome sequence of Corynebacterium casei LMG S-19264T (=DSM 44701T), isolated from a smear-ripened cheese.</title>
        <authorList>
            <consortium name="US DOE Joint Genome Institute (JGI-PGF)"/>
            <person name="Walter F."/>
            <person name="Albersmeier A."/>
            <person name="Kalinowski J."/>
            <person name="Ruckert C."/>
        </authorList>
    </citation>
    <scope>NUCLEOTIDE SEQUENCE</scope>
    <source>
        <strain evidence="16">CGMCC 4.7138</strain>
    </source>
</reference>
<dbReference type="Gene3D" id="1.10.390.10">
    <property type="entry name" value="Neutral Protease Domain 2"/>
    <property type="match status" value="1"/>
</dbReference>
<dbReference type="Gene3D" id="2.60.40.1730">
    <property type="entry name" value="tricorn interacting facor f3 domain"/>
    <property type="match status" value="1"/>
</dbReference>
<proteinExistence type="inferred from homology"/>
<dbReference type="EMBL" id="BMMN01000003">
    <property type="protein sequence ID" value="GGO09799.1"/>
    <property type="molecule type" value="Genomic_DNA"/>
</dbReference>
<evidence type="ECO:0000256" key="3">
    <source>
        <dbReference type="ARBA" id="ARBA00010136"/>
    </source>
</evidence>
<dbReference type="GO" id="GO:0006508">
    <property type="term" value="P:proteolysis"/>
    <property type="evidence" value="ECO:0007669"/>
    <property type="project" value="UniProtKB-KW"/>
</dbReference>
<comment type="similarity">
    <text evidence="3">Belongs to the peptidase M1 family.</text>
</comment>
<dbReference type="GO" id="GO:0008270">
    <property type="term" value="F:zinc ion binding"/>
    <property type="evidence" value="ECO:0007669"/>
    <property type="project" value="InterPro"/>
</dbReference>
<evidence type="ECO:0000256" key="13">
    <source>
        <dbReference type="SAM" id="MobiDB-lite"/>
    </source>
</evidence>
<dbReference type="SUPFAM" id="SSF63737">
    <property type="entry name" value="Leukotriene A4 hydrolase N-terminal domain"/>
    <property type="match status" value="1"/>
</dbReference>
<keyword evidence="9" id="KW-0862">Zinc</keyword>
<evidence type="ECO:0000313" key="16">
    <source>
        <dbReference type="EMBL" id="GGO09799.1"/>
    </source>
</evidence>
<comment type="catalytic activity">
    <reaction evidence="1">
        <text>Release of an N-terminal amino acid, Xaa-|-Yaa- from a peptide, amide or arylamide. Xaa is preferably Ala, but may be most amino acids including Pro (slow action). When a terminal hydrophobic residue is followed by a prolyl residue, the two may be released as an intact Xaa-Pro dipeptide.</text>
        <dbReference type="EC" id="3.4.11.2"/>
    </reaction>
</comment>
<feature type="domain" description="Peptidase M1 membrane alanine aminopeptidase" evidence="14">
    <location>
        <begin position="328"/>
        <end position="522"/>
    </location>
</feature>
<evidence type="ECO:0000256" key="7">
    <source>
        <dbReference type="ARBA" id="ARBA00022723"/>
    </source>
</evidence>
<evidence type="ECO:0000256" key="2">
    <source>
        <dbReference type="ARBA" id="ARBA00001947"/>
    </source>
</evidence>
<dbReference type="Pfam" id="PF01433">
    <property type="entry name" value="Peptidase_M1"/>
    <property type="match status" value="1"/>
</dbReference>
<dbReference type="InterPro" id="IPR045357">
    <property type="entry name" value="Aminopeptidase_N-like_N"/>
</dbReference>
<feature type="domain" description="Aminopeptidase N-like N-terminal" evidence="15">
    <location>
        <begin position="110"/>
        <end position="284"/>
    </location>
</feature>
<dbReference type="SUPFAM" id="SSF55486">
    <property type="entry name" value="Metalloproteases ('zincins'), catalytic domain"/>
    <property type="match status" value="1"/>
</dbReference>
<dbReference type="RefSeq" id="WP_142574063.1">
    <property type="nucleotide sequence ID" value="NZ_BMMN01000003.1"/>
</dbReference>
<evidence type="ECO:0000256" key="6">
    <source>
        <dbReference type="ARBA" id="ARBA00022670"/>
    </source>
</evidence>
<feature type="region of interest" description="Disordered" evidence="13">
    <location>
        <begin position="1"/>
        <end position="38"/>
    </location>
</feature>
<sequence length="545" mass="59296">MSSARVPGLRPRPGTDSTQSREPQPSGPQPRPRRRRTRGSLTALATTGALALALSACGAVARAGDTAATGRSDVHAGASASAAGTPRPGAHSAGDPLFTYLGNGGYDVVSYDVRYDYRAGTTKMNSSVRITATAKQALSSFSLDSKVDRVDSVSVQGERAAFKASGEKLVITPRRALREGASFRVDVSYRVDRSDNPRSPSYPPGAHYLQAWVEKDDGFAVMGQPDRAHMFFPGNDHPSDKARFTFRVTTPKNLQAVASGTLRSRRTTGGRTTYTYTTRDPIPTDVAQVAVGRFTKVTARGPHGLPIRSYVATDSYKAAKPRVDDIPEQVAWVEKEIGRRYPFETYGVLGVPGGYDGVALESATLSTFSAEGLASPAADIAPTMIHELVHQYFGDAVSVRNWNDMWISEGHADYYQLLYSVDKGYRKLDDVLKQRYQFEFDKRLESGPPARLKTAQDVLTGGNNGGLLMLAGLRHQVGDSVFKKIEQTFYDRYLGRSATTRDYIDVANRVSGRDLTSYIEGWLYGAKVPPMPGHPDWKPAKAPAS</sequence>
<dbReference type="InterPro" id="IPR014782">
    <property type="entry name" value="Peptidase_M1_dom"/>
</dbReference>
<gene>
    <name evidence="16" type="ORF">GCM10011574_25680</name>
</gene>
<keyword evidence="8" id="KW-0378">Hydrolase</keyword>
<keyword evidence="6 16" id="KW-0645">Protease</keyword>
<evidence type="ECO:0000256" key="12">
    <source>
        <dbReference type="ARBA" id="ARBA00031533"/>
    </source>
</evidence>
<evidence type="ECO:0000313" key="17">
    <source>
        <dbReference type="Proteomes" id="UP000653480"/>
    </source>
</evidence>
<organism evidence="16 17">
    <name type="scientific">Microbispora bryophytorum</name>
    <dbReference type="NCBI Taxonomy" id="1460882"/>
    <lineage>
        <taxon>Bacteria</taxon>
        <taxon>Bacillati</taxon>
        <taxon>Actinomycetota</taxon>
        <taxon>Actinomycetes</taxon>
        <taxon>Streptosporangiales</taxon>
        <taxon>Streptosporangiaceae</taxon>
        <taxon>Microbispora</taxon>
    </lineage>
</organism>
<comment type="caution">
    <text evidence="16">The sequence shown here is derived from an EMBL/GenBank/DDBJ whole genome shotgun (WGS) entry which is preliminary data.</text>
</comment>
<evidence type="ECO:0000256" key="9">
    <source>
        <dbReference type="ARBA" id="ARBA00022833"/>
    </source>
</evidence>
<evidence type="ECO:0000256" key="10">
    <source>
        <dbReference type="ARBA" id="ARBA00023049"/>
    </source>
</evidence>
<dbReference type="InterPro" id="IPR050344">
    <property type="entry name" value="Peptidase_M1_aminopeptidases"/>
</dbReference>
<dbReference type="InterPro" id="IPR027268">
    <property type="entry name" value="Peptidase_M4/M1_CTD_sf"/>
</dbReference>
<name>A0A8H9GXL7_9ACTN</name>
<evidence type="ECO:0000256" key="1">
    <source>
        <dbReference type="ARBA" id="ARBA00000098"/>
    </source>
</evidence>
<dbReference type="PANTHER" id="PTHR11533">
    <property type="entry name" value="PROTEASE M1 ZINC METALLOPROTEASE"/>
    <property type="match status" value="1"/>
</dbReference>
<dbReference type="Pfam" id="PF17900">
    <property type="entry name" value="Peptidase_M1_N"/>
    <property type="match status" value="1"/>
</dbReference>
<dbReference type="EC" id="3.4.11.2" evidence="4"/>
<dbReference type="PRINTS" id="PR00756">
    <property type="entry name" value="ALADIPTASE"/>
</dbReference>
<reference evidence="16" key="2">
    <citation type="submission" date="2020-09" db="EMBL/GenBank/DDBJ databases">
        <authorList>
            <person name="Sun Q."/>
            <person name="Zhou Y."/>
        </authorList>
    </citation>
    <scope>NUCLEOTIDE SEQUENCE</scope>
    <source>
        <strain evidence="16">CGMCC 4.7138</strain>
    </source>
</reference>
<dbReference type="InterPro" id="IPR001930">
    <property type="entry name" value="Peptidase_M1"/>
</dbReference>
<dbReference type="Proteomes" id="UP000653480">
    <property type="component" value="Unassembled WGS sequence"/>
</dbReference>
<evidence type="ECO:0000259" key="15">
    <source>
        <dbReference type="Pfam" id="PF17900"/>
    </source>
</evidence>
<comment type="cofactor">
    <cofactor evidence="2">
        <name>Zn(2+)</name>
        <dbReference type="ChEBI" id="CHEBI:29105"/>
    </cofactor>
</comment>
<dbReference type="GO" id="GO:0008237">
    <property type="term" value="F:metallopeptidase activity"/>
    <property type="evidence" value="ECO:0007669"/>
    <property type="project" value="UniProtKB-KW"/>
</dbReference>
<evidence type="ECO:0000256" key="5">
    <source>
        <dbReference type="ARBA" id="ARBA00015611"/>
    </source>
</evidence>
<keyword evidence="17" id="KW-1185">Reference proteome</keyword>
<dbReference type="InterPro" id="IPR042097">
    <property type="entry name" value="Aminopeptidase_N-like_N_sf"/>
</dbReference>
<dbReference type="GO" id="GO:0016285">
    <property type="term" value="F:alanyl aminopeptidase activity"/>
    <property type="evidence" value="ECO:0007669"/>
    <property type="project" value="UniProtKB-EC"/>
</dbReference>
<dbReference type="CDD" id="cd09603">
    <property type="entry name" value="M1_APN_like"/>
    <property type="match status" value="1"/>
</dbReference>
<evidence type="ECO:0000256" key="8">
    <source>
        <dbReference type="ARBA" id="ARBA00022801"/>
    </source>
</evidence>
<evidence type="ECO:0000256" key="4">
    <source>
        <dbReference type="ARBA" id="ARBA00012564"/>
    </source>
</evidence>
<dbReference type="AlphaFoldDB" id="A0A8H9GXL7"/>
<accession>A0A8H9GXL7</accession>
<evidence type="ECO:0000256" key="11">
    <source>
        <dbReference type="ARBA" id="ARBA00029811"/>
    </source>
</evidence>
<evidence type="ECO:0000259" key="14">
    <source>
        <dbReference type="Pfam" id="PF01433"/>
    </source>
</evidence>